<dbReference type="PANTHER" id="PTHR30419:SF28">
    <property type="entry name" value="HTH-TYPE TRANSCRIPTIONAL REGULATOR BSDA"/>
    <property type="match status" value="1"/>
</dbReference>
<dbReference type="Proteomes" id="UP000271031">
    <property type="component" value="Unassembled WGS sequence"/>
</dbReference>
<proteinExistence type="inferred from homology"/>
<name>A0A3M8DAH2_9BACL</name>
<sequence>MEWHQIQYFQTVARTQHFTRAAELLSISQPALSRSISRLEEELGVLLFERQGRTIVLNQYGQRFLQRVERAIQEIEIGKQEILDAIDPDRGNVSLAFLHSLGIEFVPELISSFQAHHPQVTFQLSQASSDVLLDQIRTGSIDIALFARMKPEDGIRWEPLLTEDLYIIVSNYHPLAAFDEVELKEIANEPFIALKRGYGLRNITDKLFKEAGVSPHITFEGEDISTVAGLVATKLGVSLLPGVKVLETMHVKPLRVTSPHCSRTIGIAWKEDRYLPPVAKRFLSFVTGKEI</sequence>
<keyword evidence="2" id="KW-0805">Transcription regulation</keyword>
<dbReference type="Pfam" id="PF00126">
    <property type="entry name" value="HTH_1"/>
    <property type="match status" value="1"/>
</dbReference>
<organism evidence="6 7">
    <name type="scientific">Brevibacillus fluminis</name>
    <dbReference type="NCBI Taxonomy" id="511487"/>
    <lineage>
        <taxon>Bacteria</taxon>
        <taxon>Bacillati</taxon>
        <taxon>Bacillota</taxon>
        <taxon>Bacilli</taxon>
        <taxon>Bacillales</taxon>
        <taxon>Paenibacillaceae</taxon>
        <taxon>Brevibacillus</taxon>
    </lineage>
</organism>
<dbReference type="FunFam" id="1.10.10.10:FF:000001">
    <property type="entry name" value="LysR family transcriptional regulator"/>
    <property type="match status" value="1"/>
</dbReference>
<evidence type="ECO:0000256" key="3">
    <source>
        <dbReference type="ARBA" id="ARBA00023125"/>
    </source>
</evidence>
<keyword evidence="7" id="KW-1185">Reference proteome</keyword>
<dbReference type="PANTHER" id="PTHR30419">
    <property type="entry name" value="HTH-TYPE TRANSCRIPTIONAL REGULATOR YBHD"/>
    <property type="match status" value="1"/>
</dbReference>
<dbReference type="InterPro" id="IPR036390">
    <property type="entry name" value="WH_DNA-bd_sf"/>
</dbReference>
<evidence type="ECO:0000256" key="2">
    <source>
        <dbReference type="ARBA" id="ARBA00023015"/>
    </source>
</evidence>
<dbReference type="InterPro" id="IPR036388">
    <property type="entry name" value="WH-like_DNA-bd_sf"/>
</dbReference>
<dbReference type="GO" id="GO:0005829">
    <property type="term" value="C:cytosol"/>
    <property type="evidence" value="ECO:0007669"/>
    <property type="project" value="TreeGrafter"/>
</dbReference>
<dbReference type="EMBL" id="RHHQ01000017">
    <property type="protein sequence ID" value="RNB84581.1"/>
    <property type="molecule type" value="Genomic_DNA"/>
</dbReference>
<dbReference type="RefSeq" id="WP_122919864.1">
    <property type="nucleotide sequence ID" value="NZ_RHHQ01000017.1"/>
</dbReference>
<dbReference type="SUPFAM" id="SSF53850">
    <property type="entry name" value="Periplasmic binding protein-like II"/>
    <property type="match status" value="1"/>
</dbReference>
<dbReference type="AlphaFoldDB" id="A0A3M8DAH2"/>
<dbReference type="GO" id="GO:0003700">
    <property type="term" value="F:DNA-binding transcription factor activity"/>
    <property type="evidence" value="ECO:0007669"/>
    <property type="project" value="InterPro"/>
</dbReference>
<comment type="caution">
    <text evidence="6">The sequence shown here is derived from an EMBL/GenBank/DDBJ whole genome shotgun (WGS) entry which is preliminary data.</text>
</comment>
<evidence type="ECO:0000313" key="7">
    <source>
        <dbReference type="Proteomes" id="UP000271031"/>
    </source>
</evidence>
<dbReference type="InterPro" id="IPR050950">
    <property type="entry name" value="HTH-type_LysR_regulators"/>
</dbReference>
<dbReference type="InterPro" id="IPR005119">
    <property type="entry name" value="LysR_subst-bd"/>
</dbReference>
<dbReference type="Gene3D" id="1.10.10.10">
    <property type="entry name" value="Winged helix-like DNA-binding domain superfamily/Winged helix DNA-binding domain"/>
    <property type="match status" value="1"/>
</dbReference>
<dbReference type="Gene3D" id="3.40.190.290">
    <property type="match status" value="1"/>
</dbReference>
<accession>A0A3M8DAH2</accession>
<keyword evidence="4" id="KW-0804">Transcription</keyword>
<protein>
    <submittedName>
        <fullName evidence="6">LysR family transcriptional regulator</fullName>
    </submittedName>
</protein>
<dbReference type="PRINTS" id="PR00039">
    <property type="entry name" value="HTHLYSR"/>
</dbReference>
<gene>
    <name evidence="6" type="ORF">EDM56_20970</name>
</gene>
<dbReference type="PROSITE" id="PS50931">
    <property type="entry name" value="HTH_LYSR"/>
    <property type="match status" value="1"/>
</dbReference>
<dbReference type="OrthoDB" id="9803735at2"/>
<evidence type="ECO:0000259" key="5">
    <source>
        <dbReference type="PROSITE" id="PS50931"/>
    </source>
</evidence>
<dbReference type="InterPro" id="IPR000847">
    <property type="entry name" value="LysR_HTH_N"/>
</dbReference>
<dbReference type="SUPFAM" id="SSF46785">
    <property type="entry name" value="Winged helix' DNA-binding domain"/>
    <property type="match status" value="1"/>
</dbReference>
<keyword evidence="3" id="KW-0238">DNA-binding</keyword>
<dbReference type="Pfam" id="PF03466">
    <property type="entry name" value="LysR_substrate"/>
    <property type="match status" value="1"/>
</dbReference>
<comment type="similarity">
    <text evidence="1">Belongs to the LysR transcriptional regulatory family.</text>
</comment>
<dbReference type="GO" id="GO:0003677">
    <property type="term" value="F:DNA binding"/>
    <property type="evidence" value="ECO:0007669"/>
    <property type="project" value="UniProtKB-KW"/>
</dbReference>
<dbReference type="CDD" id="cd08434">
    <property type="entry name" value="PBP2_GltC_like"/>
    <property type="match status" value="1"/>
</dbReference>
<evidence type="ECO:0000256" key="4">
    <source>
        <dbReference type="ARBA" id="ARBA00023163"/>
    </source>
</evidence>
<feature type="domain" description="HTH lysR-type" evidence="5">
    <location>
        <begin position="1"/>
        <end position="58"/>
    </location>
</feature>
<reference evidence="6 7" key="1">
    <citation type="submission" date="2018-10" db="EMBL/GenBank/DDBJ databases">
        <title>Phylogenomics of Brevibacillus.</title>
        <authorList>
            <person name="Dunlap C."/>
        </authorList>
    </citation>
    <scope>NUCLEOTIDE SEQUENCE [LARGE SCALE GENOMIC DNA]</scope>
    <source>
        <strain evidence="6 7">JCM 15716</strain>
    </source>
</reference>
<evidence type="ECO:0000256" key="1">
    <source>
        <dbReference type="ARBA" id="ARBA00009437"/>
    </source>
</evidence>
<evidence type="ECO:0000313" key="6">
    <source>
        <dbReference type="EMBL" id="RNB84581.1"/>
    </source>
</evidence>